<keyword evidence="6" id="KW-1185">Reference proteome</keyword>
<dbReference type="GO" id="GO:0008380">
    <property type="term" value="P:RNA splicing"/>
    <property type="evidence" value="ECO:0007669"/>
    <property type="project" value="UniProtKB-KW"/>
</dbReference>
<dbReference type="PANTHER" id="PTHR23147">
    <property type="entry name" value="SERINE/ARGININE RICH SPLICING FACTOR"/>
    <property type="match status" value="1"/>
</dbReference>
<sequence>MLNSGPRSALMEPRGFGFVQFVYPADAADAKHYLDGENFLGRELMVVFVEENWKKPSEMRARDRIRGRSYDRRRSPLGYFLPLCYGSSYSHQCHPGTEDTVSAPTQGRLMAGAGAGAGAIVYATLDNYIG</sequence>
<dbReference type="InParanoid" id="A0A7J7DW91"/>
<name>A0A7J7DW91_TRIWF</name>
<dbReference type="Gene3D" id="3.30.70.330">
    <property type="match status" value="1"/>
</dbReference>
<dbReference type="InterPro" id="IPR050907">
    <property type="entry name" value="SRSF"/>
</dbReference>
<dbReference type="InterPro" id="IPR012677">
    <property type="entry name" value="Nucleotide-bd_a/b_plait_sf"/>
</dbReference>
<dbReference type="InterPro" id="IPR035979">
    <property type="entry name" value="RBD_domain_sf"/>
</dbReference>
<dbReference type="Proteomes" id="UP000593562">
    <property type="component" value="Unassembled WGS sequence"/>
</dbReference>
<feature type="domain" description="RRM" evidence="4">
    <location>
        <begin position="13"/>
        <end position="44"/>
    </location>
</feature>
<keyword evidence="1" id="KW-0507">mRNA processing</keyword>
<evidence type="ECO:0000256" key="2">
    <source>
        <dbReference type="ARBA" id="ARBA00022728"/>
    </source>
</evidence>
<evidence type="ECO:0000313" key="5">
    <source>
        <dbReference type="EMBL" id="KAF5750635.1"/>
    </source>
</evidence>
<dbReference type="InterPro" id="IPR000504">
    <property type="entry name" value="RRM_dom"/>
</dbReference>
<evidence type="ECO:0000256" key="1">
    <source>
        <dbReference type="ARBA" id="ARBA00022664"/>
    </source>
</evidence>
<dbReference type="GO" id="GO:0006397">
    <property type="term" value="P:mRNA processing"/>
    <property type="evidence" value="ECO:0007669"/>
    <property type="project" value="UniProtKB-KW"/>
</dbReference>
<dbReference type="SUPFAM" id="SSF54928">
    <property type="entry name" value="RNA-binding domain, RBD"/>
    <property type="match status" value="1"/>
</dbReference>
<dbReference type="AlphaFoldDB" id="A0A7J7DW91"/>
<reference evidence="5 6" key="1">
    <citation type="journal article" date="2020" name="Nat. Commun.">
        <title>Genome of Tripterygium wilfordii and identification of cytochrome P450 involved in triptolide biosynthesis.</title>
        <authorList>
            <person name="Tu L."/>
            <person name="Su P."/>
            <person name="Zhang Z."/>
            <person name="Gao L."/>
            <person name="Wang J."/>
            <person name="Hu T."/>
            <person name="Zhou J."/>
            <person name="Zhang Y."/>
            <person name="Zhao Y."/>
            <person name="Liu Y."/>
            <person name="Song Y."/>
            <person name="Tong Y."/>
            <person name="Lu Y."/>
            <person name="Yang J."/>
            <person name="Xu C."/>
            <person name="Jia M."/>
            <person name="Peters R.J."/>
            <person name="Huang L."/>
            <person name="Gao W."/>
        </authorList>
    </citation>
    <scope>NUCLEOTIDE SEQUENCE [LARGE SCALE GENOMIC DNA]</scope>
    <source>
        <strain evidence="6">cv. XIE 37</strain>
        <tissue evidence="5">Leaf</tissue>
    </source>
</reference>
<keyword evidence="2" id="KW-0747">Spliceosome</keyword>
<dbReference type="GO" id="GO:0003723">
    <property type="term" value="F:RNA binding"/>
    <property type="evidence" value="ECO:0007669"/>
    <property type="project" value="InterPro"/>
</dbReference>
<dbReference type="EMBL" id="JAAARO010000003">
    <property type="protein sequence ID" value="KAF5750635.1"/>
    <property type="molecule type" value="Genomic_DNA"/>
</dbReference>
<gene>
    <name evidence="5" type="ORF">HS088_TW03G00974</name>
</gene>
<comment type="caution">
    <text evidence="5">The sequence shown here is derived from an EMBL/GenBank/DDBJ whole genome shotgun (WGS) entry which is preliminary data.</text>
</comment>
<dbReference type="Pfam" id="PF00076">
    <property type="entry name" value="RRM_1"/>
    <property type="match status" value="1"/>
</dbReference>
<evidence type="ECO:0000256" key="3">
    <source>
        <dbReference type="ARBA" id="ARBA00023187"/>
    </source>
</evidence>
<evidence type="ECO:0000259" key="4">
    <source>
        <dbReference type="Pfam" id="PF00076"/>
    </source>
</evidence>
<accession>A0A7J7DW91</accession>
<dbReference type="GO" id="GO:0005681">
    <property type="term" value="C:spliceosomal complex"/>
    <property type="evidence" value="ECO:0007669"/>
    <property type="project" value="UniProtKB-KW"/>
</dbReference>
<organism evidence="5 6">
    <name type="scientific">Tripterygium wilfordii</name>
    <name type="common">Thunder God vine</name>
    <dbReference type="NCBI Taxonomy" id="458696"/>
    <lineage>
        <taxon>Eukaryota</taxon>
        <taxon>Viridiplantae</taxon>
        <taxon>Streptophyta</taxon>
        <taxon>Embryophyta</taxon>
        <taxon>Tracheophyta</taxon>
        <taxon>Spermatophyta</taxon>
        <taxon>Magnoliopsida</taxon>
        <taxon>eudicotyledons</taxon>
        <taxon>Gunneridae</taxon>
        <taxon>Pentapetalae</taxon>
        <taxon>rosids</taxon>
        <taxon>fabids</taxon>
        <taxon>Celastrales</taxon>
        <taxon>Celastraceae</taxon>
        <taxon>Tripterygium</taxon>
    </lineage>
</organism>
<protein>
    <submittedName>
        <fullName evidence="5">Serine/arginine-rich SC35-like splicing factor SCL33</fullName>
    </submittedName>
</protein>
<evidence type="ECO:0000313" key="6">
    <source>
        <dbReference type="Proteomes" id="UP000593562"/>
    </source>
</evidence>
<proteinExistence type="predicted"/>
<keyword evidence="3" id="KW-0508">mRNA splicing</keyword>